<gene>
    <name evidence="5" type="ORF">H6P81_010748</name>
</gene>
<keyword evidence="1" id="KW-0805">Transcription regulation</keyword>
<sequence length="416" mass="45724">MVCQAASQTRFRALKHENGIAGSATIIVRVIACFQPLQDCQAEYFRHLLKPLINTSPGFCLDSLDEFCMGKNCGSWCFEQHPAWQSANLNCTSIPPDLAPHVDPPMAFPAFASPYVSLAELALPKLVGQNELRQWYCHYSPETCTPAKKSINELFSGTPNNETANAGVANVHKGFFVFDQTGNRTSLIFSSVCPPSNAYSLQGTKHGMEPSAVIKENPVILNSEGKFGWCGLEETDNSAQEKDEKSDMHEDTAELDALLYSDDENEEEEDEASTGHSPLDISEYYRQEKEVQERDEVGASTPTKRRRLNETTDEMAEALMDTASSGKPLNGIWPLEDDAESSCIKGSIGGNKWGSETRGKRVRRERIKETVGVLRNIIPGGKSKGKDAAVVLDDAIRYLRSLKLKAKALGLGTALL</sequence>
<dbReference type="GO" id="GO:0046983">
    <property type="term" value="F:protein dimerization activity"/>
    <property type="evidence" value="ECO:0007669"/>
    <property type="project" value="InterPro"/>
</dbReference>
<evidence type="ECO:0000313" key="5">
    <source>
        <dbReference type="EMBL" id="KAG9450783.1"/>
    </source>
</evidence>
<keyword evidence="6" id="KW-1185">Reference proteome</keyword>
<protein>
    <recommendedName>
        <fullName evidence="4">BHLH domain-containing protein</fullName>
    </recommendedName>
</protein>
<dbReference type="AlphaFoldDB" id="A0AAV7EU27"/>
<accession>A0AAV7EU27</accession>
<comment type="caution">
    <text evidence="5">The sequence shown here is derived from an EMBL/GenBank/DDBJ whole genome shotgun (WGS) entry which is preliminary data.</text>
</comment>
<evidence type="ECO:0000259" key="4">
    <source>
        <dbReference type="PROSITE" id="PS50888"/>
    </source>
</evidence>
<feature type="compositionally biased region" description="Basic and acidic residues" evidence="3">
    <location>
        <begin position="286"/>
        <end position="297"/>
    </location>
</feature>
<dbReference type="Gene3D" id="4.10.280.10">
    <property type="entry name" value="Helix-loop-helix DNA-binding domain"/>
    <property type="match status" value="1"/>
</dbReference>
<evidence type="ECO:0000256" key="2">
    <source>
        <dbReference type="ARBA" id="ARBA00023163"/>
    </source>
</evidence>
<dbReference type="PANTHER" id="PTHR36066">
    <property type="entry name" value="TRANSCRIPTION FACTOR BHLH145"/>
    <property type="match status" value="1"/>
</dbReference>
<evidence type="ECO:0000256" key="3">
    <source>
        <dbReference type="SAM" id="MobiDB-lite"/>
    </source>
</evidence>
<name>A0AAV7EU27_ARIFI</name>
<dbReference type="InterPro" id="IPR036638">
    <property type="entry name" value="HLH_DNA-bd_sf"/>
</dbReference>
<dbReference type="InterPro" id="IPR037546">
    <property type="entry name" value="SAC51-like"/>
</dbReference>
<organism evidence="5 6">
    <name type="scientific">Aristolochia fimbriata</name>
    <name type="common">White veined hardy Dutchman's pipe vine</name>
    <dbReference type="NCBI Taxonomy" id="158543"/>
    <lineage>
        <taxon>Eukaryota</taxon>
        <taxon>Viridiplantae</taxon>
        <taxon>Streptophyta</taxon>
        <taxon>Embryophyta</taxon>
        <taxon>Tracheophyta</taxon>
        <taxon>Spermatophyta</taxon>
        <taxon>Magnoliopsida</taxon>
        <taxon>Magnoliidae</taxon>
        <taxon>Piperales</taxon>
        <taxon>Aristolochiaceae</taxon>
        <taxon>Aristolochia</taxon>
    </lineage>
</organism>
<keyword evidence="2" id="KW-0804">Transcription</keyword>
<dbReference type="Proteomes" id="UP000825729">
    <property type="component" value="Unassembled WGS sequence"/>
</dbReference>
<evidence type="ECO:0000256" key="1">
    <source>
        <dbReference type="ARBA" id="ARBA00023015"/>
    </source>
</evidence>
<dbReference type="EMBL" id="JAINDJ010000004">
    <property type="protein sequence ID" value="KAG9450783.1"/>
    <property type="molecule type" value="Genomic_DNA"/>
</dbReference>
<feature type="region of interest" description="Disordered" evidence="3">
    <location>
        <begin position="286"/>
        <end position="311"/>
    </location>
</feature>
<dbReference type="PANTHER" id="PTHR36066:SF2">
    <property type="entry name" value="TRANSCRIPTION FACTOR BHLH145"/>
    <property type="match status" value="1"/>
</dbReference>
<dbReference type="PROSITE" id="PS50888">
    <property type="entry name" value="BHLH"/>
    <property type="match status" value="1"/>
</dbReference>
<reference evidence="5 6" key="1">
    <citation type="submission" date="2021-07" db="EMBL/GenBank/DDBJ databases">
        <title>The Aristolochia fimbriata genome: insights into angiosperm evolution, floral development and chemical biosynthesis.</title>
        <authorList>
            <person name="Jiao Y."/>
        </authorList>
    </citation>
    <scope>NUCLEOTIDE SEQUENCE [LARGE SCALE GENOMIC DNA]</scope>
    <source>
        <strain evidence="5">IBCAS-2021</strain>
        <tissue evidence="5">Leaf</tissue>
    </source>
</reference>
<feature type="domain" description="BHLH" evidence="4">
    <location>
        <begin position="351"/>
        <end position="402"/>
    </location>
</feature>
<evidence type="ECO:0000313" key="6">
    <source>
        <dbReference type="Proteomes" id="UP000825729"/>
    </source>
</evidence>
<dbReference type="InterPro" id="IPR011598">
    <property type="entry name" value="bHLH_dom"/>
</dbReference>
<proteinExistence type="predicted"/>
<dbReference type="SUPFAM" id="SSF47459">
    <property type="entry name" value="HLH, helix-loop-helix DNA-binding domain"/>
    <property type="match status" value="1"/>
</dbReference>